<dbReference type="Proteomes" id="UP000002358">
    <property type="component" value="Chromosome 2"/>
</dbReference>
<evidence type="ECO:0000256" key="2">
    <source>
        <dbReference type="SAM" id="MobiDB-lite"/>
    </source>
</evidence>
<evidence type="ECO:0000256" key="1">
    <source>
        <dbReference type="ARBA" id="ARBA00022837"/>
    </source>
</evidence>
<reference evidence="4" key="1">
    <citation type="submission" date="2021-01" db="UniProtKB">
        <authorList>
            <consortium name="EnsemblMetazoa"/>
        </authorList>
    </citation>
    <scope>IDENTIFICATION</scope>
</reference>
<dbReference type="Pfam" id="PF13499">
    <property type="entry name" value="EF-hand_7"/>
    <property type="match status" value="1"/>
</dbReference>
<evidence type="ECO:0000259" key="3">
    <source>
        <dbReference type="PROSITE" id="PS50222"/>
    </source>
</evidence>
<dbReference type="AlphaFoldDB" id="A0A7M7Q0D5"/>
<dbReference type="GeneID" id="100119709"/>
<evidence type="ECO:0000313" key="5">
    <source>
        <dbReference type="Proteomes" id="UP000002358"/>
    </source>
</evidence>
<dbReference type="InterPro" id="IPR018247">
    <property type="entry name" value="EF_Hand_1_Ca_BS"/>
</dbReference>
<dbReference type="OrthoDB" id="427950at2759"/>
<evidence type="ECO:0000313" key="4">
    <source>
        <dbReference type="EnsemblMetazoa" id="XP_031778332"/>
    </source>
</evidence>
<name>A0A7M7Q0D5_NASVI</name>
<proteinExistence type="predicted"/>
<dbReference type="EnsemblMetazoa" id="XM_031922472">
    <property type="protein sequence ID" value="XP_031778332"/>
    <property type="gene ID" value="GeneID_100119709"/>
</dbReference>
<dbReference type="InterPro" id="IPR002048">
    <property type="entry name" value="EF_hand_dom"/>
</dbReference>
<feature type="compositionally biased region" description="Acidic residues" evidence="2">
    <location>
        <begin position="85"/>
        <end position="96"/>
    </location>
</feature>
<keyword evidence="1" id="KW-0106">Calcium</keyword>
<dbReference type="SUPFAM" id="SSF47473">
    <property type="entry name" value="EF-hand"/>
    <property type="match status" value="1"/>
</dbReference>
<dbReference type="InterPro" id="IPR011992">
    <property type="entry name" value="EF-hand-dom_pair"/>
</dbReference>
<dbReference type="InParanoid" id="A0A7M7Q0D5"/>
<feature type="domain" description="EF-hand" evidence="3">
    <location>
        <begin position="214"/>
        <end position="241"/>
    </location>
</feature>
<dbReference type="CTD" id="31669"/>
<protein>
    <recommendedName>
        <fullName evidence="3">EF-hand domain-containing protein</fullName>
    </recommendedName>
</protein>
<dbReference type="PROSITE" id="PS00018">
    <property type="entry name" value="EF_HAND_1"/>
    <property type="match status" value="3"/>
</dbReference>
<organism evidence="4 5">
    <name type="scientific">Nasonia vitripennis</name>
    <name type="common">Parasitic wasp</name>
    <dbReference type="NCBI Taxonomy" id="7425"/>
    <lineage>
        <taxon>Eukaryota</taxon>
        <taxon>Metazoa</taxon>
        <taxon>Ecdysozoa</taxon>
        <taxon>Arthropoda</taxon>
        <taxon>Hexapoda</taxon>
        <taxon>Insecta</taxon>
        <taxon>Pterygota</taxon>
        <taxon>Neoptera</taxon>
        <taxon>Endopterygota</taxon>
        <taxon>Hymenoptera</taxon>
        <taxon>Apocrita</taxon>
        <taxon>Proctotrupomorpha</taxon>
        <taxon>Chalcidoidea</taxon>
        <taxon>Pteromalidae</taxon>
        <taxon>Pteromalinae</taxon>
        <taxon>Nasonia</taxon>
    </lineage>
</organism>
<dbReference type="GO" id="GO:0005509">
    <property type="term" value="F:calcium ion binding"/>
    <property type="evidence" value="ECO:0007669"/>
    <property type="project" value="InterPro"/>
</dbReference>
<keyword evidence="5" id="KW-1185">Reference proteome</keyword>
<feature type="compositionally biased region" description="Basic and acidic residues" evidence="2">
    <location>
        <begin position="97"/>
        <end position="113"/>
    </location>
</feature>
<dbReference type="SMR" id="A0A7M7Q0D5"/>
<dbReference type="Gene3D" id="1.10.238.10">
    <property type="entry name" value="EF-hand"/>
    <property type="match status" value="1"/>
</dbReference>
<feature type="region of interest" description="Disordered" evidence="2">
    <location>
        <begin position="65"/>
        <end position="113"/>
    </location>
</feature>
<dbReference type="SMART" id="SM00054">
    <property type="entry name" value="EFh"/>
    <property type="match status" value="3"/>
</dbReference>
<dbReference type="PROSITE" id="PS50222">
    <property type="entry name" value="EF_HAND_2"/>
    <property type="match status" value="1"/>
</dbReference>
<accession>A0A7M7Q0D5</accession>
<sequence length="291" mass="33796">MATVLMRMGLRPALVGKSLLERKLAPSICSSFLENNEFASDATHRSLAQTSPKFQYFAVRQMSSGKRNVHHTRTSASLDEKHDDDSDFDSDSDSDDEKSRKEPSRVRDTRHASTESHFWRRKMRTLHSHLDVNKDGVLSYDDFMLLGERFAKMGHLTAEQKVEFQKVLSQMWEEQWGEVSPYNFVDVEKYLAEMHHVLEDESLRRKVHHFLPYLFKAVDKDNSGEISVEEFKLFFKCLGLGNDDAVVSFTYIDTNEDGKISLKEFVKLGRDFFLTQDHHRPSKHFWGPLVD</sequence>
<dbReference type="CDD" id="cd00051">
    <property type="entry name" value="EFh"/>
    <property type="match status" value="1"/>
</dbReference>
<dbReference type="RefSeq" id="XP_031778332.1">
    <property type="nucleotide sequence ID" value="XM_031922472.2"/>
</dbReference>